<dbReference type="GO" id="GO:0006298">
    <property type="term" value="P:mismatch repair"/>
    <property type="evidence" value="ECO:0007669"/>
    <property type="project" value="InterPro"/>
</dbReference>
<dbReference type="GO" id="GO:0140664">
    <property type="term" value="F:ATP-dependent DNA damage sensor activity"/>
    <property type="evidence" value="ECO:0007669"/>
    <property type="project" value="InterPro"/>
</dbReference>
<dbReference type="SUPFAM" id="SSF52540">
    <property type="entry name" value="P-loop containing nucleoside triphosphate hydrolases"/>
    <property type="match status" value="1"/>
</dbReference>
<evidence type="ECO:0000256" key="5">
    <source>
        <dbReference type="ARBA" id="ARBA00023125"/>
    </source>
</evidence>
<dbReference type="InterPro" id="IPR007696">
    <property type="entry name" value="DNA_mismatch_repair_MutS_core"/>
</dbReference>
<keyword evidence="5 6" id="KW-0238">DNA-binding</keyword>
<proteinExistence type="inferred from homology"/>
<sequence>MSDDSTLDKSLLRVLDNKAKGTVTIFNRGDFYTLYDDDAKLIAKEIFMSDVGVRNFNLGDRTINYHNLGQAQFVRVVREVLTILRFRLELYENEDGDWTLKSKGTPINFGDFEELIGSADSAIVMAVRIGITQSAHDNQLAIAFCDPNDYRITVAEFNDTQMLSTLEQCIIGMAPKETLHVCLADTTDEYNDKVKKLQQVLKRTNVEEVVYKRHDQKYIDVNELFKKKNPCEELSPALNECVTALLSHLNFVEQEMMKNKFQICHYGTAGFMHLNAAAVEALELFQVSHGLEKSAKKETLFDVMNKCKTLSGQRMLREWIARPLCDLRKIEERQDVVSALVQSDQQRQSIQSLFGRLPDLNQLAQRLHQNRAKLQDCFRVYQSVRVLGQLKIDLEQVMEQRKEFANHVQELLYEPIAAALFQFEKFRELIRATVDVEYFERMGSFRVKPDIDPDLLKLSEEMDVLEKKCNRALNKVSERLGTDAKLDRNSTHGFFFRVTLKEEKSLRSEKHITILDTNKISGVRFRDPQLEELNNEYLEKERVYVAVQAELEKQVVETCCGYASALSSLSTVLSTTDVLTAMAALASESSSVYVRPKLLPMDLKQRMLVLTGANMGGKSTYLRSAALCALMAQIGSFVPASEATISVLDAIYTRVGASDQQCKGISTFMAEMIDSATILNAATSNSMVIVDELGRGTSTFDGFGLAWSIASELLTKVKCFCLFATHFHEMAALCNLEGAKAMQMMVRADSDKLILLYEVREGVAEKSFGLQVAKMVGFPEHVLLDARNVLEQLETGDSIDEELKRRLKSATSLEEIKKVLSV</sequence>
<protein>
    <recommendedName>
        <fullName evidence="7">DNA mismatch repair proteins mutS family domain-containing protein</fullName>
    </recommendedName>
</protein>
<dbReference type="Gene3D" id="3.40.50.300">
    <property type="entry name" value="P-loop containing nucleotide triphosphate hydrolases"/>
    <property type="match status" value="1"/>
</dbReference>
<dbReference type="InterPro" id="IPR007860">
    <property type="entry name" value="DNA_mmatch_repair_MutS_con_dom"/>
</dbReference>
<dbReference type="SMART" id="SM00534">
    <property type="entry name" value="MUTSac"/>
    <property type="match status" value="1"/>
</dbReference>
<dbReference type="SMART" id="SM00533">
    <property type="entry name" value="MUTSd"/>
    <property type="match status" value="1"/>
</dbReference>
<dbReference type="GO" id="GO:0032301">
    <property type="term" value="C:MutSalpha complex"/>
    <property type="evidence" value="ECO:0007669"/>
    <property type="project" value="TreeGrafter"/>
</dbReference>
<evidence type="ECO:0000256" key="2">
    <source>
        <dbReference type="ARBA" id="ARBA00022741"/>
    </source>
</evidence>
<evidence type="ECO:0000313" key="8">
    <source>
        <dbReference type="Proteomes" id="UP000887575"/>
    </source>
</evidence>
<dbReference type="Pfam" id="PF05190">
    <property type="entry name" value="MutS_IV"/>
    <property type="match status" value="1"/>
</dbReference>
<keyword evidence="8" id="KW-1185">Reference proteome</keyword>
<dbReference type="InterPro" id="IPR045076">
    <property type="entry name" value="MutS"/>
</dbReference>
<dbReference type="InterPro" id="IPR016151">
    <property type="entry name" value="DNA_mismatch_repair_MutS_N"/>
</dbReference>
<dbReference type="InterPro" id="IPR036678">
    <property type="entry name" value="MutS_con_dom_sf"/>
</dbReference>
<dbReference type="InterPro" id="IPR027417">
    <property type="entry name" value="P-loop_NTPase"/>
</dbReference>
<keyword evidence="2 6" id="KW-0547">Nucleotide-binding</keyword>
<dbReference type="GO" id="GO:0030983">
    <property type="term" value="F:mismatched DNA binding"/>
    <property type="evidence" value="ECO:0007669"/>
    <property type="project" value="InterPro"/>
</dbReference>
<dbReference type="Pfam" id="PF05192">
    <property type="entry name" value="MutS_III"/>
    <property type="match status" value="1"/>
</dbReference>
<evidence type="ECO:0000256" key="4">
    <source>
        <dbReference type="ARBA" id="ARBA00022840"/>
    </source>
</evidence>
<dbReference type="WBParaSite" id="MBELARI_LOCUS17372">
    <property type="protein sequence ID" value="MBELARI_LOCUS17372"/>
    <property type="gene ID" value="MBELARI_LOCUS17372"/>
</dbReference>
<keyword evidence="6" id="KW-0234">DNA repair</keyword>
<dbReference type="PIRSF" id="PIRSF005813">
    <property type="entry name" value="MSH2"/>
    <property type="match status" value="1"/>
</dbReference>
<dbReference type="Gene3D" id="3.30.420.110">
    <property type="entry name" value="MutS, connector domain"/>
    <property type="match status" value="1"/>
</dbReference>
<evidence type="ECO:0000313" key="9">
    <source>
        <dbReference type="WBParaSite" id="MBELARI_LOCUS17372"/>
    </source>
</evidence>
<dbReference type="Pfam" id="PF00488">
    <property type="entry name" value="MutS_V"/>
    <property type="match status" value="1"/>
</dbReference>
<dbReference type="Pfam" id="PF05188">
    <property type="entry name" value="MutS_II"/>
    <property type="match status" value="1"/>
</dbReference>
<dbReference type="InterPro" id="IPR036187">
    <property type="entry name" value="DNA_mismatch_repair_MutS_sf"/>
</dbReference>
<comment type="similarity">
    <text evidence="1 6">Belongs to the DNA mismatch repair MutS family.</text>
</comment>
<dbReference type="Gene3D" id="1.10.1420.10">
    <property type="match status" value="2"/>
</dbReference>
<evidence type="ECO:0000256" key="3">
    <source>
        <dbReference type="ARBA" id="ARBA00022763"/>
    </source>
</evidence>
<evidence type="ECO:0000256" key="6">
    <source>
        <dbReference type="RuleBase" id="RU003756"/>
    </source>
</evidence>
<dbReference type="InterPro" id="IPR011184">
    <property type="entry name" value="DNA_mismatch_repair_Msh2"/>
</dbReference>
<organism evidence="8 9">
    <name type="scientific">Mesorhabditis belari</name>
    <dbReference type="NCBI Taxonomy" id="2138241"/>
    <lineage>
        <taxon>Eukaryota</taxon>
        <taxon>Metazoa</taxon>
        <taxon>Ecdysozoa</taxon>
        <taxon>Nematoda</taxon>
        <taxon>Chromadorea</taxon>
        <taxon>Rhabditida</taxon>
        <taxon>Rhabditina</taxon>
        <taxon>Rhabditomorpha</taxon>
        <taxon>Rhabditoidea</taxon>
        <taxon>Rhabditidae</taxon>
        <taxon>Mesorhabditinae</taxon>
        <taxon>Mesorhabditis</taxon>
    </lineage>
</organism>
<dbReference type="Pfam" id="PF01624">
    <property type="entry name" value="MutS_I"/>
    <property type="match status" value="1"/>
</dbReference>
<dbReference type="PANTHER" id="PTHR11361:SF145">
    <property type="entry name" value="DNA MISMATCH REPAIR PROTEINS MUTS FAMILY DOMAIN-CONTAINING PROTEIN"/>
    <property type="match status" value="1"/>
</dbReference>
<keyword evidence="3 6" id="KW-0227">DNA damage</keyword>
<reference evidence="9" key="1">
    <citation type="submission" date="2024-02" db="UniProtKB">
        <authorList>
            <consortium name="WormBaseParasite"/>
        </authorList>
    </citation>
    <scope>IDENTIFICATION</scope>
</reference>
<comment type="function">
    <text evidence="6">Component of the post-replicative DNA mismatch repair system (MMR).</text>
</comment>
<name>A0AAF3EUU9_9BILA</name>
<accession>A0AAF3EUU9</accession>
<dbReference type="PANTHER" id="PTHR11361">
    <property type="entry name" value="DNA MISMATCH REPAIR PROTEIN MUTS FAMILY MEMBER"/>
    <property type="match status" value="1"/>
</dbReference>
<dbReference type="AlphaFoldDB" id="A0AAF3EUU9"/>
<dbReference type="SUPFAM" id="SSF48334">
    <property type="entry name" value="DNA repair protein MutS, domain III"/>
    <property type="match status" value="1"/>
</dbReference>
<dbReference type="Gene3D" id="3.40.1170.10">
    <property type="entry name" value="DNA repair protein MutS, domain I"/>
    <property type="match status" value="1"/>
</dbReference>
<dbReference type="GO" id="GO:0005524">
    <property type="term" value="F:ATP binding"/>
    <property type="evidence" value="ECO:0007669"/>
    <property type="project" value="UniProtKB-KW"/>
</dbReference>
<dbReference type="PROSITE" id="PS00486">
    <property type="entry name" value="DNA_MISMATCH_REPAIR_2"/>
    <property type="match status" value="1"/>
</dbReference>
<dbReference type="InterPro" id="IPR007861">
    <property type="entry name" value="DNA_mismatch_repair_MutS_clamp"/>
</dbReference>
<keyword evidence="4" id="KW-0067">ATP-binding</keyword>
<feature type="domain" description="DNA mismatch repair proteins mutS family" evidence="7">
    <location>
        <begin position="686"/>
        <end position="702"/>
    </location>
</feature>
<dbReference type="InterPro" id="IPR007695">
    <property type="entry name" value="DNA_mismatch_repair_MutS-lik_N"/>
</dbReference>
<evidence type="ECO:0000256" key="1">
    <source>
        <dbReference type="ARBA" id="ARBA00006271"/>
    </source>
</evidence>
<dbReference type="InterPro" id="IPR000432">
    <property type="entry name" value="DNA_mismatch_repair_MutS_C"/>
</dbReference>
<evidence type="ECO:0000259" key="7">
    <source>
        <dbReference type="PROSITE" id="PS00486"/>
    </source>
</evidence>
<dbReference type="Proteomes" id="UP000887575">
    <property type="component" value="Unassembled WGS sequence"/>
</dbReference>